<proteinExistence type="predicted"/>
<dbReference type="GO" id="GO:0005886">
    <property type="term" value="C:plasma membrane"/>
    <property type="evidence" value="ECO:0007669"/>
    <property type="project" value="UniProtKB-SubCell"/>
</dbReference>
<name>A0A3B5MMP7_9TELE</name>
<reference evidence="3" key="2">
    <citation type="submission" date="2025-09" db="UniProtKB">
        <authorList>
            <consortium name="Ensembl"/>
        </authorList>
    </citation>
    <scope>IDENTIFICATION</scope>
</reference>
<evidence type="ECO:0000313" key="4">
    <source>
        <dbReference type="Proteomes" id="UP000261380"/>
    </source>
</evidence>
<dbReference type="GeneTree" id="ENSGT01090000260488"/>
<dbReference type="SUPFAM" id="SSF56436">
    <property type="entry name" value="C-type lectin-like"/>
    <property type="match status" value="1"/>
</dbReference>
<dbReference type="Proteomes" id="UP000261380">
    <property type="component" value="Unplaced"/>
</dbReference>
<organism evidence="3 4">
    <name type="scientific">Xiphophorus couchianus</name>
    <name type="common">Monterrey platyfish</name>
    <dbReference type="NCBI Taxonomy" id="32473"/>
    <lineage>
        <taxon>Eukaryota</taxon>
        <taxon>Metazoa</taxon>
        <taxon>Chordata</taxon>
        <taxon>Craniata</taxon>
        <taxon>Vertebrata</taxon>
        <taxon>Euteleostomi</taxon>
        <taxon>Actinopterygii</taxon>
        <taxon>Neopterygii</taxon>
        <taxon>Teleostei</taxon>
        <taxon>Neoteleostei</taxon>
        <taxon>Acanthomorphata</taxon>
        <taxon>Ovalentaria</taxon>
        <taxon>Atherinomorphae</taxon>
        <taxon>Cyprinodontiformes</taxon>
        <taxon>Poeciliidae</taxon>
        <taxon>Poeciliinae</taxon>
        <taxon>Xiphophorus</taxon>
    </lineage>
</organism>
<dbReference type="Ensembl" id="ENSXCOT00000025132.1">
    <property type="protein sequence ID" value="ENSXCOP00000024831.1"/>
    <property type="gene ID" value="ENSXCOG00000018540.1"/>
</dbReference>
<reference evidence="3" key="1">
    <citation type="submission" date="2025-08" db="UniProtKB">
        <authorList>
            <consortium name="Ensembl"/>
        </authorList>
    </citation>
    <scope>IDENTIFICATION</scope>
</reference>
<dbReference type="PROSITE" id="PS50041">
    <property type="entry name" value="C_TYPE_LECTIN_2"/>
    <property type="match status" value="1"/>
</dbReference>
<protein>
    <recommendedName>
        <fullName evidence="2">C-type lectin domain-containing protein</fullName>
    </recommendedName>
</protein>
<dbReference type="PANTHER" id="PTHR45710:SF26">
    <property type="entry name" value="RH26557P"/>
    <property type="match status" value="1"/>
</dbReference>
<dbReference type="InterPro" id="IPR016187">
    <property type="entry name" value="CTDL_fold"/>
</dbReference>
<accession>A0A3B5MMP7</accession>
<dbReference type="Pfam" id="PF00059">
    <property type="entry name" value="Lectin_C"/>
    <property type="match status" value="1"/>
</dbReference>
<dbReference type="Gene3D" id="3.10.100.10">
    <property type="entry name" value="Mannose-Binding Protein A, subunit A"/>
    <property type="match status" value="1"/>
</dbReference>
<dbReference type="InterPro" id="IPR001304">
    <property type="entry name" value="C-type_lectin-like"/>
</dbReference>
<evidence type="ECO:0000256" key="1">
    <source>
        <dbReference type="ARBA" id="ARBA00004401"/>
    </source>
</evidence>
<sequence>SSDIVLISHLFYLSISDSDSKCNANEELQSDLTERSILYRQKHSVSTIIFSCHNLTKLFFVSFKIDLHKNLKPSELDSLLPDATCPDEWLKFNCSCYQISGNGSWDEGREHCMRKGGDLVVINNPEEQNFLAEFEQEAWIGLSDRETEGSWLWVDGTALSFIRHFNVCKCESLRLCGQECVHIQQDELLSSTQR</sequence>
<comment type="subcellular location">
    <subcellularLocation>
        <location evidence="1">Cell membrane</location>
        <topology evidence="1">Single-pass type II membrane protein</topology>
    </subcellularLocation>
</comment>
<evidence type="ECO:0000259" key="2">
    <source>
        <dbReference type="PROSITE" id="PS50041"/>
    </source>
</evidence>
<keyword evidence="4" id="KW-1185">Reference proteome</keyword>
<dbReference type="PANTHER" id="PTHR45710">
    <property type="entry name" value="C-TYPE LECTIN DOMAIN-CONTAINING PROTEIN 180"/>
    <property type="match status" value="1"/>
</dbReference>
<dbReference type="SMART" id="SM00034">
    <property type="entry name" value="CLECT"/>
    <property type="match status" value="1"/>
</dbReference>
<feature type="domain" description="C-type lectin" evidence="2">
    <location>
        <begin position="92"/>
        <end position="183"/>
    </location>
</feature>
<dbReference type="InterPro" id="IPR016186">
    <property type="entry name" value="C-type_lectin-like/link_sf"/>
</dbReference>
<evidence type="ECO:0000313" key="3">
    <source>
        <dbReference type="Ensembl" id="ENSXCOP00000024831.1"/>
    </source>
</evidence>
<dbReference type="AlphaFoldDB" id="A0A3B5MMP7"/>
<dbReference type="InterPro" id="IPR050828">
    <property type="entry name" value="C-type_lectin/matrix_domain"/>
</dbReference>